<organism evidence="2 3">
    <name type="scientific">Actinomyces urogenitalis DSM 15434</name>
    <dbReference type="NCBI Taxonomy" id="525246"/>
    <lineage>
        <taxon>Bacteria</taxon>
        <taxon>Bacillati</taxon>
        <taxon>Actinomycetota</taxon>
        <taxon>Actinomycetes</taxon>
        <taxon>Actinomycetales</taxon>
        <taxon>Actinomycetaceae</taxon>
        <taxon>Actinomyces</taxon>
    </lineage>
</organism>
<dbReference type="EMBL" id="ACFH01000219">
    <property type="protein sequence ID" value="EEH64777.1"/>
    <property type="molecule type" value="Genomic_DNA"/>
</dbReference>
<reference evidence="2 3" key="1">
    <citation type="submission" date="2009-01" db="EMBL/GenBank/DDBJ databases">
        <authorList>
            <person name="Qin X."/>
            <person name="Bachman B."/>
            <person name="Battles P."/>
            <person name="Bell A."/>
            <person name="Bess C."/>
            <person name="Bickham C."/>
            <person name="Chaboub L."/>
            <person name="Chen D."/>
            <person name="Coyle M."/>
            <person name="Deiros D.R."/>
            <person name="Dinh H."/>
            <person name="Forbes L."/>
            <person name="Fowler G."/>
            <person name="Francisco L."/>
            <person name="Fu Q."/>
            <person name="Gubbala S."/>
            <person name="Hale W."/>
            <person name="Han Y."/>
            <person name="Hemphill L."/>
            <person name="Highlander S.K."/>
            <person name="Hirani K."/>
            <person name="Hogues M."/>
            <person name="Jackson L."/>
            <person name="Jakkamsetti A."/>
            <person name="Javaid M."/>
            <person name="Jiang H."/>
            <person name="Korchina V."/>
            <person name="Kovar C."/>
            <person name="Lara F."/>
            <person name="Lee S."/>
            <person name="Mata R."/>
            <person name="Mathew T."/>
            <person name="Moen C."/>
            <person name="Morales K."/>
            <person name="Munidasa M."/>
            <person name="Nazareth L."/>
            <person name="Ngo R."/>
            <person name="Nguyen L."/>
            <person name="Okwuonu G."/>
            <person name="Ongeri F."/>
            <person name="Patil S."/>
            <person name="Petrosino J."/>
            <person name="Pham C."/>
            <person name="Pham P."/>
            <person name="Pu L.-L."/>
            <person name="Puazo M."/>
            <person name="Raj R."/>
            <person name="Reid J."/>
            <person name="Rouhana J."/>
            <person name="Saada N."/>
            <person name="Shang Y."/>
            <person name="Simmons D."/>
            <person name="Thornton R."/>
            <person name="Warren J."/>
            <person name="Weissenberger G."/>
            <person name="Zhang J."/>
            <person name="Zhang L."/>
            <person name="Zhou C."/>
            <person name="Zhu D."/>
            <person name="Muzny D."/>
            <person name="Worley K."/>
            <person name="Gibbs R."/>
        </authorList>
    </citation>
    <scope>NUCLEOTIDE SEQUENCE [LARGE SCALE GENOMIC DNA]</scope>
    <source>
        <strain evidence="2 3">DSM 15434</strain>
    </source>
</reference>
<sequence length="166" mass="17477">MPAAGRHAPISKARHPGESAGPCQMPLPELLLGRHAPSGQVRPHSPSTPQSAKHGAIRILGSRTTGRRPQSRKLPAFSLGTHTTGRRPPGAGTSSTPSRGTRTTRRRRAPGPGPTQVLVPSPAPSPPRAPPLPRPLPVSPLARPSPAPSPRWSPCRVLVPAISRRH</sequence>
<keyword evidence="3" id="KW-1185">Reference proteome</keyword>
<gene>
    <name evidence="2" type="ORF">HMPREF0058_2375</name>
</gene>
<dbReference type="HOGENOM" id="CLU_1599231_0_0_11"/>
<feature type="compositionally biased region" description="Pro residues" evidence="1">
    <location>
        <begin position="121"/>
        <end position="151"/>
    </location>
</feature>
<dbReference type="AlphaFoldDB" id="C0W931"/>
<dbReference type="Proteomes" id="UP000004778">
    <property type="component" value="Unassembled WGS sequence"/>
</dbReference>
<evidence type="ECO:0000256" key="1">
    <source>
        <dbReference type="SAM" id="MobiDB-lite"/>
    </source>
</evidence>
<comment type="caution">
    <text evidence="2">The sequence shown here is derived from an EMBL/GenBank/DDBJ whole genome shotgun (WGS) entry which is preliminary data.</text>
</comment>
<accession>C0W931</accession>
<feature type="compositionally biased region" description="Low complexity" evidence="1">
    <location>
        <begin position="87"/>
        <end position="101"/>
    </location>
</feature>
<evidence type="ECO:0000313" key="3">
    <source>
        <dbReference type="Proteomes" id="UP000004778"/>
    </source>
</evidence>
<proteinExistence type="predicted"/>
<evidence type="ECO:0000313" key="2">
    <source>
        <dbReference type="EMBL" id="EEH64777.1"/>
    </source>
</evidence>
<name>C0W931_9ACTO</name>
<feature type="region of interest" description="Disordered" evidence="1">
    <location>
        <begin position="1"/>
        <end position="155"/>
    </location>
</feature>
<protein>
    <submittedName>
        <fullName evidence="2">Uncharacterized protein</fullName>
    </submittedName>
</protein>